<name>A0A915I061_ROMCU</name>
<evidence type="ECO:0000313" key="2">
    <source>
        <dbReference type="WBParaSite" id="nRc.2.0.1.t07491-RA"/>
    </source>
</evidence>
<organism evidence="1 2">
    <name type="scientific">Romanomermis culicivorax</name>
    <name type="common">Nematode worm</name>
    <dbReference type="NCBI Taxonomy" id="13658"/>
    <lineage>
        <taxon>Eukaryota</taxon>
        <taxon>Metazoa</taxon>
        <taxon>Ecdysozoa</taxon>
        <taxon>Nematoda</taxon>
        <taxon>Enoplea</taxon>
        <taxon>Dorylaimia</taxon>
        <taxon>Mermithida</taxon>
        <taxon>Mermithoidea</taxon>
        <taxon>Mermithidae</taxon>
        <taxon>Romanomermis</taxon>
    </lineage>
</organism>
<dbReference type="WBParaSite" id="nRc.2.0.1.t07491-RA">
    <property type="protein sequence ID" value="nRc.2.0.1.t07491-RA"/>
    <property type="gene ID" value="nRc.2.0.1.g07491"/>
</dbReference>
<sequence length="64" mass="6936">MILGRFNREQDVKVTLVVWLCIEVACPVTPTQAGKALSSNSGTSWGRISSAFWHSLQISTAASK</sequence>
<dbReference type="Proteomes" id="UP000887565">
    <property type="component" value="Unplaced"/>
</dbReference>
<evidence type="ECO:0000313" key="1">
    <source>
        <dbReference type="Proteomes" id="UP000887565"/>
    </source>
</evidence>
<proteinExistence type="predicted"/>
<protein>
    <submittedName>
        <fullName evidence="2">Uncharacterized protein</fullName>
    </submittedName>
</protein>
<keyword evidence="1" id="KW-1185">Reference proteome</keyword>
<reference evidence="2" key="1">
    <citation type="submission" date="2022-11" db="UniProtKB">
        <authorList>
            <consortium name="WormBaseParasite"/>
        </authorList>
    </citation>
    <scope>IDENTIFICATION</scope>
</reference>
<accession>A0A915I061</accession>
<dbReference type="AlphaFoldDB" id="A0A915I061"/>